<feature type="compositionally biased region" description="Basic residues" evidence="1">
    <location>
        <begin position="61"/>
        <end position="70"/>
    </location>
</feature>
<dbReference type="AlphaFoldDB" id="A0A4Y9XTW7"/>
<sequence>MWSPLFLIPDVDRAPSEFKSRAAFLQFASTLGPASPTGILVAAHRVPRPHQDLAPPCLASRQRRPRRRAQLHLPQVNPPTLNGDARNGRRIRTRMDQQRNSAAAELLPKAASSSSTRTRGNGAKSSGGFYAQEAARQRKQAASSRQQQQARAPVPVPVPSSLLQSRAELPVVVGTVPIYIYIERPVRVLNPTPQAASEAKYQPVCKEV</sequence>
<keyword evidence="3" id="KW-1185">Reference proteome</keyword>
<gene>
    <name evidence="2" type="ORF">EVG20_g10746</name>
</gene>
<feature type="region of interest" description="Disordered" evidence="1">
    <location>
        <begin position="49"/>
        <end position="155"/>
    </location>
</feature>
<reference evidence="2 3" key="1">
    <citation type="submission" date="2019-02" db="EMBL/GenBank/DDBJ databases">
        <title>Genome sequencing of the rare red list fungi Dentipellis fragilis.</title>
        <authorList>
            <person name="Buettner E."/>
            <person name="Kellner H."/>
        </authorList>
    </citation>
    <scope>NUCLEOTIDE SEQUENCE [LARGE SCALE GENOMIC DNA]</scope>
    <source>
        <strain evidence="2 3">DSM 105465</strain>
    </source>
</reference>
<evidence type="ECO:0000313" key="3">
    <source>
        <dbReference type="Proteomes" id="UP000298327"/>
    </source>
</evidence>
<feature type="compositionally biased region" description="Low complexity" evidence="1">
    <location>
        <begin position="140"/>
        <end position="153"/>
    </location>
</feature>
<proteinExistence type="predicted"/>
<comment type="caution">
    <text evidence="2">The sequence shown here is derived from an EMBL/GenBank/DDBJ whole genome shotgun (WGS) entry which is preliminary data.</text>
</comment>
<accession>A0A4Y9XTW7</accession>
<evidence type="ECO:0000313" key="2">
    <source>
        <dbReference type="EMBL" id="TFY51999.1"/>
    </source>
</evidence>
<name>A0A4Y9XTW7_9AGAM</name>
<dbReference type="EMBL" id="SEOQ01001390">
    <property type="protein sequence ID" value="TFY51999.1"/>
    <property type="molecule type" value="Genomic_DNA"/>
</dbReference>
<dbReference type="Proteomes" id="UP000298327">
    <property type="component" value="Unassembled WGS sequence"/>
</dbReference>
<organism evidence="2 3">
    <name type="scientific">Dentipellis fragilis</name>
    <dbReference type="NCBI Taxonomy" id="205917"/>
    <lineage>
        <taxon>Eukaryota</taxon>
        <taxon>Fungi</taxon>
        <taxon>Dikarya</taxon>
        <taxon>Basidiomycota</taxon>
        <taxon>Agaricomycotina</taxon>
        <taxon>Agaricomycetes</taxon>
        <taxon>Russulales</taxon>
        <taxon>Hericiaceae</taxon>
        <taxon>Dentipellis</taxon>
    </lineage>
</organism>
<evidence type="ECO:0000256" key="1">
    <source>
        <dbReference type="SAM" id="MobiDB-lite"/>
    </source>
</evidence>
<protein>
    <submittedName>
        <fullName evidence="2">Uncharacterized protein</fullName>
    </submittedName>
</protein>